<organism evidence="2 3">
    <name type="scientific">Nezara viridula</name>
    <name type="common">Southern green stink bug</name>
    <name type="synonym">Cimex viridulus</name>
    <dbReference type="NCBI Taxonomy" id="85310"/>
    <lineage>
        <taxon>Eukaryota</taxon>
        <taxon>Metazoa</taxon>
        <taxon>Ecdysozoa</taxon>
        <taxon>Arthropoda</taxon>
        <taxon>Hexapoda</taxon>
        <taxon>Insecta</taxon>
        <taxon>Pterygota</taxon>
        <taxon>Neoptera</taxon>
        <taxon>Paraneoptera</taxon>
        <taxon>Hemiptera</taxon>
        <taxon>Heteroptera</taxon>
        <taxon>Panheteroptera</taxon>
        <taxon>Pentatomomorpha</taxon>
        <taxon>Pentatomoidea</taxon>
        <taxon>Pentatomidae</taxon>
        <taxon>Pentatominae</taxon>
        <taxon>Nezara</taxon>
    </lineage>
</organism>
<keyword evidence="3" id="KW-1185">Reference proteome</keyword>
<gene>
    <name evidence="2" type="ORF">NEZAVI_LOCUS6969</name>
</gene>
<evidence type="ECO:0000313" key="2">
    <source>
        <dbReference type="EMBL" id="CAH1397039.1"/>
    </source>
</evidence>
<sequence>MKATGTIVEVFALLCLIQTCCAWKKFTSLSVKTNAFGIDKQDAFYEIPSGTNNPAMKNFVKVNPEPSFKFPLEFYCNPGDPRVCFMYDKKGNIAGVQISVLKSDVAHINKEDYDYESIGEYVKTNFFNIPAYSSRVFFTNPEKLTEKGRQNTEEIAEGLWAYLDGKLVEIQRKEPTGPKMGDFDRQGCYPAMGQHYIYKYNKDSSCKDHYSLFPLYEQGGLVGYGFSAPAKYSKLKADWYEKPTGEAMKVILTNPPKCSSNAGSKYSYISLHVFLVDRPWNISCP</sequence>
<dbReference type="AlphaFoldDB" id="A0A9P0H820"/>
<evidence type="ECO:0000313" key="3">
    <source>
        <dbReference type="Proteomes" id="UP001152798"/>
    </source>
</evidence>
<accession>A0A9P0H820</accession>
<reference evidence="2" key="1">
    <citation type="submission" date="2022-01" db="EMBL/GenBank/DDBJ databases">
        <authorList>
            <person name="King R."/>
        </authorList>
    </citation>
    <scope>NUCLEOTIDE SEQUENCE</scope>
</reference>
<evidence type="ECO:0000256" key="1">
    <source>
        <dbReference type="SAM" id="SignalP"/>
    </source>
</evidence>
<proteinExistence type="predicted"/>
<dbReference type="Proteomes" id="UP001152798">
    <property type="component" value="Chromosome 3"/>
</dbReference>
<dbReference type="EMBL" id="OV725079">
    <property type="protein sequence ID" value="CAH1397039.1"/>
    <property type="molecule type" value="Genomic_DNA"/>
</dbReference>
<feature type="chain" id="PRO_5040383142" evidence="1">
    <location>
        <begin position="23"/>
        <end position="285"/>
    </location>
</feature>
<keyword evidence="1" id="KW-0732">Signal</keyword>
<dbReference type="OrthoDB" id="7771330at2759"/>
<name>A0A9P0H820_NEZVI</name>
<protein>
    <submittedName>
        <fullName evidence="2">Uncharacterized protein</fullName>
    </submittedName>
</protein>
<feature type="signal peptide" evidence="1">
    <location>
        <begin position="1"/>
        <end position="22"/>
    </location>
</feature>